<evidence type="ECO:0000256" key="5">
    <source>
        <dbReference type="ARBA" id="ARBA00022692"/>
    </source>
</evidence>
<evidence type="ECO:0000256" key="9">
    <source>
        <dbReference type="ARBA" id="ARBA00023136"/>
    </source>
</evidence>
<dbReference type="OrthoDB" id="48557at2759"/>
<evidence type="ECO:0000256" key="8">
    <source>
        <dbReference type="ARBA" id="ARBA00022989"/>
    </source>
</evidence>
<dbReference type="InterPro" id="IPR032675">
    <property type="entry name" value="LRR_dom_sf"/>
</dbReference>
<dbReference type="SUPFAM" id="SSF52058">
    <property type="entry name" value="L domain-like"/>
    <property type="match status" value="1"/>
</dbReference>
<dbReference type="AlphaFoldDB" id="A0A9N8HLQ3"/>
<organism evidence="13 14">
    <name type="scientific">Seminavis robusta</name>
    <dbReference type="NCBI Taxonomy" id="568900"/>
    <lineage>
        <taxon>Eukaryota</taxon>
        <taxon>Sar</taxon>
        <taxon>Stramenopiles</taxon>
        <taxon>Ochrophyta</taxon>
        <taxon>Bacillariophyta</taxon>
        <taxon>Bacillariophyceae</taxon>
        <taxon>Bacillariophycidae</taxon>
        <taxon>Naviculales</taxon>
        <taxon>Naviculaceae</taxon>
        <taxon>Seminavis</taxon>
    </lineage>
</organism>
<keyword evidence="7" id="KW-0677">Repeat</keyword>
<name>A0A9N8HLQ3_9STRA</name>
<sequence length="741" mass="80871">MPSTSRRPQQKSQDKAALDPDLSVGRLVLERSQSDTKTAEEIKQEELLRRAARKRNNYDYPGAVPAPAVARRPVANTRKKALNAVTAKTGGTNNTKAHPRNNDNLRAVPAPAVVRRPYAKTMKKALTAVTTKVVGTNNTKAHLQPKSQEEADNEPDLSLGQFVLERSQTATMTAENIKQEELLRRSTEKKNSNDNLGAVPAPAVVRRPAAKTRKAVGADNTKAHTQPKSQEGAALDPDLSVGRLVLERSQTATKTAEEIKQEGLLRGATEIPNDFDYSDAAGDATPNPVWNPATGTECDPQTGCPITKHSLPPGSDTPGAYTGVPGANYQAVEQVRLDVLRASYEPRPHLPAQVEEAEFNTTETLEEKIRIPVLIGVAIAVLAVVITLAVAIPLAGGENGESPKMENYQELDMTLLPNAPDSTWESIMMDQESAQYKAYTWLTRDPNLQTYENWQKEQRFVLATFYYACDGPKWRFKDPQAQNEWLSYETSECGWGVFNKGPLLNGVRCSTGDRVTEIKVMEQRGFKGSVPLELSLLGSLKVLDLSKNIMANHLPDLLPIHESEPFQSLEVFHCINCRLVGSLPPELFAWANLESLDLSNNQISGPLPVEIGSMTALAELSLCDTQLSGTVPSEIGLLTSLTSLWLHTNHFSGSLPTEIGMLSSVKALQLRGNQLSGTIPSELGLLTMLARLSLYDNRFSGSIPTSSCSNSGLRIFLDCYPDPFAVECPCGASTCSCQKIY</sequence>
<evidence type="ECO:0000256" key="12">
    <source>
        <dbReference type="SAM" id="Phobius"/>
    </source>
</evidence>
<proteinExistence type="inferred from homology"/>
<keyword evidence="5 12" id="KW-0812">Transmembrane</keyword>
<dbReference type="Gene3D" id="3.80.10.10">
    <property type="entry name" value="Ribonuclease Inhibitor"/>
    <property type="match status" value="1"/>
</dbReference>
<comment type="similarity">
    <text evidence="2">Belongs to the RLP family.</text>
</comment>
<dbReference type="Pfam" id="PF00560">
    <property type="entry name" value="LRR_1"/>
    <property type="match status" value="3"/>
</dbReference>
<evidence type="ECO:0000256" key="7">
    <source>
        <dbReference type="ARBA" id="ARBA00022737"/>
    </source>
</evidence>
<gene>
    <name evidence="13" type="ORF">SEMRO_842_G209690.1</name>
</gene>
<feature type="compositionally biased region" description="Basic and acidic residues" evidence="11">
    <location>
        <begin position="28"/>
        <end position="42"/>
    </location>
</feature>
<keyword evidence="9 12" id="KW-0472">Membrane</keyword>
<feature type="region of interest" description="Disordered" evidence="11">
    <location>
        <begin position="208"/>
        <end position="237"/>
    </location>
</feature>
<dbReference type="EMBL" id="CAICTM010000841">
    <property type="protein sequence ID" value="CAB9517242.1"/>
    <property type="molecule type" value="Genomic_DNA"/>
</dbReference>
<evidence type="ECO:0000256" key="10">
    <source>
        <dbReference type="ARBA" id="ARBA00037847"/>
    </source>
</evidence>
<dbReference type="InterPro" id="IPR001611">
    <property type="entry name" value="Leu-rich_rpt"/>
</dbReference>
<evidence type="ECO:0000256" key="3">
    <source>
        <dbReference type="ARBA" id="ARBA00022475"/>
    </source>
</evidence>
<evidence type="ECO:0000256" key="4">
    <source>
        <dbReference type="ARBA" id="ARBA00022614"/>
    </source>
</evidence>
<keyword evidence="3" id="KW-1003">Cell membrane</keyword>
<comment type="subcellular location">
    <subcellularLocation>
        <location evidence="1">Cell membrane</location>
    </subcellularLocation>
    <subcellularLocation>
        <location evidence="10">Endomembrane system</location>
        <topology evidence="10">Single-pass membrane protein</topology>
    </subcellularLocation>
</comment>
<evidence type="ECO:0000256" key="1">
    <source>
        <dbReference type="ARBA" id="ARBA00004236"/>
    </source>
</evidence>
<comment type="caution">
    <text evidence="13">The sequence shown here is derived from an EMBL/GenBank/DDBJ whole genome shotgun (WGS) entry which is preliminary data.</text>
</comment>
<dbReference type="PANTHER" id="PTHR48062:SF52">
    <property type="entry name" value="RECEPTOR-LIKE PROTEIN 8-RELATED"/>
    <property type="match status" value="1"/>
</dbReference>
<keyword evidence="6" id="KW-0732">Signal</keyword>
<keyword evidence="8 12" id="KW-1133">Transmembrane helix</keyword>
<keyword evidence="4" id="KW-0433">Leucine-rich repeat</keyword>
<protein>
    <submittedName>
        <fullName evidence="13">Leucine Rich Repeat</fullName>
    </submittedName>
</protein>
<evidence type="ECO:0000256" key="2">
    <source>
        <dbReference type="ARBA" id="ARBA00009592"/>
    </source>
</evidence>
<reference evidence="13" key="1">
    <citation type="submission" date="2020-06" db="EMBL/GenBank/DDBJ databases">
        <authorList>
            <consortium name="Plant Systems Biology data submission"/>
        </authorList>
    </citation>
    <scope>NUCLEOTIDE SEQUENCE</scope>
    <source>
        <strain evidence="13">D6</strain>
    </source>
</reference>
<evidence type="ECO:0000256" key="11">
    <source>
        <dbReference type="SAM" id="MobiDB-lite"/>
    </source>
</evidence>
<dbReference type="PANTHER" id="PTHR48062">
    <property type="entry name" value="RECEPTOR-LIKE PROTEIN 14"/>
    <property type="match status" value="1"/>
</dbReference>
<evidence type="ECO:0000313" key="13">
    <source>
        <dbReference type="EMBL" id="CAB9517242.1"/>
    </source>
</evidence>
<feature type="compositionally biased region" description="Polar residues" evidence="11">
    <location>
        <begin position="1"/>
        <end position="11"/>
    </location>
</feature>
<accession>A0A9N8HLQ3</accession>
<dbReference type="FunFam" id="3.80.10.10:FF:000221">
    <property type="entry name" value="Leucine-rich repeat receptor-like protein kinase PXL1"/>
    <property type="match status" value="1"/>
</dbReference>
<evidence type="ECO:0000256" key="6">
    <source>
        <dbReference type="ARBA" id="ARBA00022729"/>
    </source>
</evidence>
<evidence type="ECO:0000313" key="14">
    <source>
        <dbReference type="Proteomes" id="UP001153069"/>
    </source>
</evidence>
<dbReference type="PROSITE" id="PS51450">
    <property type="entry name" value="LRR"/>
    <property type="match status" value="1"/>
</dbReference>
<feature type="transmembrane region" description="Helical" evidence="12">
    <location>
        <begin position="373"/>
        <end position="395"/>
    </location>
</feature>
<keyword evidence="14" id="KW-1185">Reference proteome</keyword>
<dbReference type="Proteomes" id="UP001153069">
    <property type="component" value="Unassembled WGS sequence"/>
</dbReference>
<feature type="region of interest" description="Disordered" evidence="11">
    <location>
        <begin position="1"/>
        <end position="42"/>
    </location>
</feature>
<dbReference type="InterPro" id="IPR051502">
    <property type="entry name" value="RLP_Defense_Trigger"/>
</dbReference>